<comment type="caution">
    <text evidence="2">The sequence shown here is derived from an EMBL/GenBank/DDBJ whole genome shotgun (WGS) entry which is preliminary data.</text>
</comment>
<evidence type="ECO:0000313" key="3">
    <source>
        <dbReference type="Proteomes" id="UP001589783"/>
    </source>
</evidence>
<feature type="region of interest" description="Disordered" evidence="1">
    <location>
        <begin position="1"/>
        <end position="22"/>
    </location>
</feature>
<dbReference type="Pfam" id="PF20060">
    <property type="entry name" value="DUF6459"/>
    <property type="match status" value="1"/>
</dbReference>
<accession>A0ABV6H5J9</accession>
<dbReference type="Proteomes" id="UP001589783">
    <property type="component" value="Unassembled WGS sequence"/>
</dbReference>
<name>A0ABV6H5J9_9ACTN</name>
<dbReference type="InterPro" id="IPR045596">
    <property type="entry name" value="DUF6459"/>
</dbReference>
<organism evidence="2 3">
    <name type="scientific">Gordonia phosphorivorans</name>
    <dbReference type="NCBI Taxonomy" id="1056982"/>
    <lineage>
        <taxon>Bacteria</taxon>
        <taxon>Bacillati</taxon>
        <taxon>Actinomycetota</taxon>
        <taxon>Actinomycetes</taxon>
        <taxon>Mycobacteriales</taxon>
        <taxon>Gordoniaceae</taxon>
        <taxon>Gordonia</taxon>
    </lineage>
</organism>
<keyword evidence="3" id="KW-1185">Reference proteome</keyword>
<evidence type="ECO:0000256" key="1">
    <source>
        <dbReference type="SAM" id="MobiDB-lite"/>
    </source>
</evidence>
<evidence type="ECO:0000313" key="2">
    <source>
        <dbReference type="EMBL" id="MFC0314021.1"/>
    </source>
</evidence>
<proteinExistence type="predicted"/>
<protein>
    <submittedName>
        <fullName evidence="2">Rv3235 family protein</fullName>
    </submittedName>
</protein>
<dbReference type="RefSeq" id="WP_382361297.1">
    <property type="nucleotide sequence ID" value="NZ_JBHLWV010000012.1"/>
</dbReference>
<sequence length="144" mass="15588">MRGILLDTQPGSTTPRPEAPPPDLEVATEARAVAVSVLARTLEVLDGRRPRGQLTGAVSPAVLAQITALLQHGIVAESVDCARLHRLHLQVRSPGAAEFFGTYQRGDRVRALVGTLERRPVRVSGPGGIRRTEERWVVTEFALV</sequence>
<dbReference type="EMBL" id="JBHLWV010000012">
    <property type="protein sequence ID" value="MFC0314021.1"/>
    <property type="molecule type" value="Genomic_DNA"/>
</dbReference>
<reference evidence="2 3" key="1">
    <citation type="submission" date="2024-09" db="EMBL/GenBank/DDBJ databases">
        <authorList>
            <person name="Sun Q."/>
            <person name="Mori K."/>
        </authorList>
    </citation>
    <scope>NUCLEOTIDE SEQUENCE [LARGE SCALE GENOMIC DNA]</scope>
    <source>
        <strain evidence="2 3">CCM 7957</strain>
    </source>
</reference>
<gene>
    <name evidence="2" type="ORF">ACFFJD_04020</name>
</gene>